<dbReference type="EMBL" id="DXAN01000014">
    <property type="protein sequence ID" value="HJA08492.1"/>
    <property type="molecule type" value="Genomic_DNA"/>
</dbReference>
<organism evidence="2 3">
    <name type="scientific">Candidatus Mailhella merdigallinarum</name>
    <dbReference type="NCBI Taxonomy" id="2838658"/>
    <lineage>
        <taxon>Bacteria</taxon>
        <taxon>Pseudomonadati</taxon>
        <taxon>Thermodesulfobacteriota</taxon>
        <taxon>Desulfovibrionia</taxon>
        <taxon>Desulfovibrionales</taxon>
        <taxon>Desulfovibrionaceae</taxon>
        <taxon>Mailhella</taxon>
    </lineage>
</organism>
<protein>
    <submittedName>
        <fullName evidence="2">DUF2262 domain-containing protein</fullName>
    </submittedName>
</protein>
<reference evidence="2" key="2">
    <citation type="submission" date="2021-04" db="EMBL/GenBank/DDBJ databases">
        <authorList>
            <person name="Gilroy R."/>
        </authorList>
    </citation>
    <scope>NUCLEOTIDE SEQUENCE</scope>
    <source>
        <strain evidence="2">CHK186-16707</strain>
    </source>
</reference>
<reference evidence="2" key="1">
    <citation type="journal article" date="2021" name="PeerJ">
        <title>Extensive microbial diversity within the chicken gut microbiome revealed by metagenomics and culture.</title>
        <authorList>
            <person name="Gilroy R."/>
            <person name="Ravi A."/>
            <person name="Getino M."/>
            <person name="Pursley I."/>
            <person name="Horton D.L."/>
            <person name="Alikhan N.F."/>
            <person name="Baker D."/>
            <person name="Gharbi K."/>
            <person name="Hall N."/>
            <person name="Watson M."/>
            <person name="Adriaenssens E.M."/>
            <person name="Foster-Nyarko E."/>
            <person name="Jarju S."/>
            <person name="Secka A."/>
            <person name="Antonio M."/>
            <person name="Oren A."/>
            <person name="Chaudhuri R.R."/>
            <person name="La Ragione R."/>
            <person name="Hildebrand F."/>
            <person name="Pallen M.J."/>
        </authorList>
    </citation>
    <scope>NUCLEOTIDE SEQUENCE</scope>
    <source>
        <strain evidence="2">CHK186-16707</strain>
    </source>
</reference>
<evidence type="ECO:0000313" key="3">
    <source>
        <dbReference type="Proteomes" id="UP000824225"/>
    </source>
</evidence>
<accession>A0A9D2KM43</accession>
<gene>
    <name evidence="2" type="ORF">H9962_04810</name>
</gene>
<dbReference type="AlphaFoldDB" id="A0A9D2KM43"/>
<name>A0A9D2KM43_9BACT</name>
<proteinExistence type="predicted"/>
<sequence length="425" mass="49052">MENRRNETHGWKFRVKDKIANLSVVALEESVQFSLEQMKLWFYGYKTLKDYKATIWGKKVDFSFSIAPSGTPAEQCPVAPAPQKKKKKTASLSPEQEAYVASLKTQVKELEERLPALPDEAMEKRYWDYLDGRFFNETLQHAAAIWDNKEAETPVKCREAGECLSKLLPALQTMRLPDELMRDDTKFSSLLLRVLQFARILEQNAEKSKIDLPEALRTLIVFIDDFADRMIAGGNKLFGIERRMTVAEHNAAMELEGEALYGDKPVKERLVMLQTLWENRLLPPLERIECLEKAMELVEKPVRKRPEIMPCPHDALIRKHLAAIGGYVRALENEGEAIWRRRMAENMIESLSVWRESADKPNLSVEDFASQIYLQSLHIETEEQEDGSIHYKQELFFQDKDDSFDGHVMYALVKDHTVKEITLMG</sequence>
<comment type="caution">
    <text evidence="2">The sequence shown here is derived from an EMBL/GenBank/DDBJ whole genome shotgun (WGS) entry which is preliminary data.</text>
</comment>
<evidence type="ECO:0000313" key="2">
    <source>
        <dbReference type="EMBL" id="HJA08492.1"/>
    </source>
</evidence>
<evidence type="ECO:0000256" key="1">
    <source>
        <dbReference type="SAM" id="MobiDB-lite"/>
    </source>
</evidence>
<dbReference type="Proteomes" id="UP000824225">
    <property type="component" value="Unassembled WGS sequence"/>
</dbReference>
<feature type="region of interest" description="Disordered" evidence="1">
    <location>
        <begin position="71"/>
        <end position="93"/>
    </location>
</feature>